<gene>
    <name evidence="1" type="ORF">B296_00024551</name>
</gene>
<dbReference type="EMBL" id="AMZH03017062">
    <property type="protein sequence ID" value="RRT43555.1"/>
    <property type="molecule type" value="Genomic_DNA"/>
</dbReference>
<evidence type="ECO:0000313" key="1">
    <source>
        <dbReference type="EMBL" id="RRT43555.1"/>
    </source>
</evidence>
<comment type="caution">
    <text evidence="1">The sequence shown here is derived from an EMBL/GenBank/DDBJ whole genome shotgun (WGS) entry which is preliminary data.</text>
</comment>
<evidence type="ECO:0000313" key="2">
    <source>
        <dbReference type="Proteomes" id="UP000287651"/>
    </source>
</evidence>
<protein>
    <submittedName>
        <fullName evidence="1">Uncharacterized protein</fullName>
    </submittedName>
</protein>
<name>A0A426XVN8_ENSVE</name>
<proteinExistence type="predicted"/>
<dbReference type="AlphaFoldDB" id="A0A426XVN8"/>
<organism evidence="1 2">
    <name type="scientific">Ensete ventricosum</name>
    <name type="common">Abyssinian banana</name>
    <name type="synonym">Musa ensete</name>
    <dbReference type="NCBI Taxonomy" id="4639"/>
    <lineage>
        <taxon>Eukaryota</taxon>
        <taxon>Viridiplantae</taxon>
        <taxon>Streptophyta</taxon>
        <taxon>Embryophyta</taxon>
        <taxon>Tracheophyta</taxon>
        <taxon>Spermatophyta</taxon>
        <taxon>Magnoliopsida</taxon>
        <taxon>Liliopsida</taxon>
        <taxon>Zingiberales</taxon>
        <taxon>Musaceae</taxon>
        <taxon>Ensete</taxon>
    </lineage>
</organism>
<reference evidence="1 2" key="1">
    <citation type="journal article" date="2014" name="Agronomy (Basel)">
        <title>A Draft Genome Sequence for Ensete ventricosum, the Drought-Tolerant Tree Against Hunger.</title>
        <authorList>
            <person name="Harrison J."/>
            <person name="Moore K.A."/>
            <person name="Paszkiewicz K."/>
            <person name="Jones T."/>
            <person name="Grant M."/>
            <person name="Ambacheew D."/>
            <person name="Muzemil S."/>
            <person name="Studholme D.J."/>
        </authorList>
    </citation>
    <scope>NUCLEOTIDE SEQUENCE [LARGE SCALE GENOMIC DNA]</scope>
</reference>
<accession>A0A426XVN8</accession>
<sequence>MTDDEIRKAKRFERGLRPTIRSQISILKLSLYTDVVEKVREGMNIKIVIRGLRCLD</sequence>
<dbReference type="Proteomes" id="UP000287651">
    <property type="component" value="Unassembled WGS sequence"/>
</dbReference>